<keyword evidence="4 17" id="KW-0732">Signal</keyword>
<dbReference type="InterPro" id="IPR001054">
    <property type="entry name" value="A/G_cyclase"/>
</dbReference>
<keyword evidence="12 14" id="KW-0141">cGMP biosynthesis</keyword>
<comment type="similarity">
    <text evidence="13">Belongs to the adenylyl cyclase class-4/guanylyl cyclase family.</text>
</comment>
<evidence type="ECO:0000256" key="16">
    <source>
        <dbReference type="SAM" id="Phobius"/>
    </source>
</evidence>
<keyword evidence="8 16" id="KW-0472">Membrane</keyword>
<dbReference type="SMART" id="SM00044">
    <property type="entry name" value="CYCc"/>
    <property type="match status" value="1"/>
</dbReference>
<evidence type="ECO:0000256" key="7">
    <source>
        <dbReference type="ARBA" id="ARBA00023134"/>
    </source>
</evidence>
<dbReference type="InterPro" id="IPR001170">
    <property type="entry name" value="ANPR/GUC"/>
</dbReference>
<dbReference type="CDD" id="cd07302">
    <property type="entry name" value="CHD"/>
    <property type="match status" value="1"/>
</dbReference>
<evidence type="ECO:0000256" key="11">
    <source>
        <dbReference type="ARBA" id="ARBA00023239"/>
    </source>
</evidence>
<keyword evidence="3 16" id="KW-0812">Transmembrane</keyword>
<feature type="signal peptide" evidence="17">
    <location>
        <begin position="1"/>
        <end position="21"/>
    </location>
</feature>
<feature type="region of interest" description="Disordered" evidence="15">
    <location>
        <begin position="1097"/>
        <end position="1158"/>
    </location>
</feature>
<feature type="compositionally biased region" description="Polar residues" evidence="15">
    <location>
        <begin position="1116"/>
        <end position="1125"/>
    </location>
</feature>
<dbReference type="Pfam" id="PF07714">
    <property type="entry name" value="PK_Tyr_Ser-Thr"/>
    <property type="match status" value="1"/>
</dbReference>
<dbReference type="PROSITE" id="PS50011">
    <property type="entry name" value="PROTEIN_KINASE_DOM"/>
    <property type="match status" value="1"/>
</dbReference>
<dbReference type="OrthoDB" id="1890790at2759"/>
<evidence type="ECO:0000256" key="10">
    <source>
        <dbReference type="ARBA" id="ARBA00023180"/>
    </source>
</evidence>
<dbReference type="GO" id="GO:0005525">
    <property type="term" value="F:GTP binding"/>
    <property type="evidence" value="ECO:0007669"/>
    <property type="project" value="UniProtKB-KW"/>
</dbReference>
<dbReference type="PROSITE" id="PS50125">
    <property type="entry name" value="GUANYLATE_CYCLASE_2"/>
    <property type="match status" value="1"/>
</dbReference>
<comment type="subcellular location">
    <subcellularLocation>
        <location evidence="1">Membrane</location>
        <topology evidence="1">Single-pass type I membrane protein</topology>
    </subcellularLocation>
</comment>
<feature type="transmembrane region" description="Helical" evidence="16">
    <location>
        <begin position="145"/>
        <end position="165"/>
    </location>
</feature>
<comment type="catalytic activity">
    <reaction evidence="14">
        <text>GTP = 3',5'-cyclic GMP + diphosphate</text>
        <dbReference type="Rhea" id="RHEA:13665"/>
        <dbReference type="ChEBI" id="CHEBI:33019"/>
        <dbReference type="ChEBI" id="CHEBI:37565"/>
        <dbReference type="ChEBI" id="CHEBI:57746"/>
        <dbReference type="EC" id="4.6.1.2"/>
    </reaction>
</comment>
<keyword evidence="7" id="KW-0342">GTP-binding</keyword>
<dbReference type="OMA" id="MTGGDYQ"/>
<evidence type="ECO:0000313" key="21">
    <source>
        <dbReference type="Proteomes" id="UP000005408"/>
    </source>
</evidence>
<dbReference type="SUPFAM" id="SSF55073">
    <property type="entry name" value="Nucleotide cyclase"/>
    <property type="match status" value="1"/>
</dbReference>
<feature type="domain" description="Protein kinase" evidence="18">
    <location>
        <begin position="558"/>
        <end position="853"/>
    </location>
</feature>
<feature type="transmembrane region" description="Helical" evidence="16">
    <location>
        <begin position="470"/>
        <end position="491"/>
    </location>
</feature>
<dbReference type="SMR" id="A0A8W8N3H0"/>
<evidence type="ECO:0000256" key="6">
    <source>
        <dbReference type="ARBA" id="ARBA00022989"/>
    </source>
</evidence>
<protein>
    <recommendedName>
        <fullName evidence="2 14">Guanylate cyclase</fullName>
        <ecNumber evidence="2 14">4.6.1.2</ecNumber>
    </recommendedName>
</protein>
<dbReference type="GO" id="GO:0007168">
    <property type="term" value="P:receptor guanylyl cyclase signaling pathway"/>
    <property type="evidence" value="ECO:0007669"/>
    <property type="project" value="TreeGrafter"/>
</dbReference>
<dbReference type="Gene3D" id="1.10.510.10">
    <property type="entry name" value="Transferase(Phosphotransferase) domain 1"/>
    <property type="match status" value="1"/>
</dbReference>
<dbReference type="PRINTS" id="PR00255">
    <property type="entry name" value="NATPEPTIDER"/>
</dbReference>
<dbReference type="InterPro" id="IPR001828">
    <property type="entry name" value="ANF_lig-bd_rcpt"/>
</dbReference>
<evidence type="ECO:0000256" key="3">
    <source>
        <dbReference type="ARBA" id="ARBA00022692"/>
    </source>
</evidence>
<keyword evidence="21" id="KW-1185">Reference proteome</keyword>
<dbReference type="Pfam" id="PF01094">
    <property type="entry name" value="ANF_receptor"/>
    <property type="match status" value="1"/>
</dbReference>
<organism evidence="20 21">
    <name type="scientific">Magallana gigas</name>
    <name type="common">Pacific oyster</name>
    <name type="synonym">Crassostrea gigas</name>
    <dbReference type="NCBI Taxonomy" id="29159"/>
    <lineage>
        <taxon>Eukaryota</taxon>
        <taxon>Metazoa</taxon>
        <taxon>Spiralia</taxon>
        <taxon>Lophotrochozoa</taxon>
        <taxon>Mollusca</taxon>
        <taxon>Bivalvia</taxon>
        <taxon>Autobranchia</taxon>
        <taxon>Pteriomorphia</taxon>
        <taxon>Ostreida</taxon>
        <taxon>Ostreoidea</taxon>
        <taxon>Ostreidae</taxon>
        <taxon>Magallana</taxon>
    </lineage>
</organism>
<dbReference type="Proteomes" id="UP000005408">
    <property type="component" value="Unassembled WGS sequence"/>
</dbReference>
<evidence type="ECO:0000313" key="20">
    <source>
        <dbReference type="EnsemblMetazoa" id="G4482.7:cds"/>
    </source>
</evidence>
<dbReference type="SUPFAM" id="SSF56112">
    <property type="entry name" value="Protein kinase-like (PK-like)"/>
    <property type="match status" value="1"/>
</dbReference>
<dbReference type="PANTHER" id="PTHR11920:SF501">
    <property type="entry name" value="GUANYLATE CYCLASE 32E"/>
    <property type="match status" value="1"/>
</dbReference>
<accession>A0A8W8N3H0</accession>
<feature type="region of interest" description="Disordered" evidence="15">
    <location>
        <begin position="534"/>
        <end position="570"/>
    </location>
</feature>
<dbReference type="Pfam" id="PF00211">
    <property type="entry name" value="Guanylate_cyc"/>
    <property type="match status" value="1"/>
</dbReference>
<dbReference type="AlphaFoldDB" id="A0A8W8N3H0"/>
<dbReference type="InterPro" id="IPR011009">
    <property type="entry name" value="Kinase-like_dom_sf"/>
</dbReference>
<keyword evidence="9" id="KW-0675">Receptor</keyword>
<dbReference type="GO" id="GO:0004016">
    <property type="term" value="F:adenylate cyclase activity"/>
    <property type="evidence" value="ECO:0007669"/>
    <property type="project" value="TreeGrafter"/>
</dbReference>
<evidence type="ECO:0000256" key="1">
    <source>
        <dbReference type="ARBA" id="ARBA00004479"/>
    </source>
</evidence>
<dbReference type="InterPro" id="IPR028082">
    <property type="entry name" value="Peripla_BP_I"/>
</dbReference>
<dbReference type="GO" id="GO:0004383">
    <property type="term" value="F:guanylate cyclase activity"/>
    <property type="evidence" value="ECO:0007669"/>
    <property type="project" value="UniProtKB-EC"/>
</dbReference>
<dbReference type="FunFam" id="3.30.70.1230:FF:000004">
    <property type="entry name" value="Guanylate cyclase"/>
    <property type="match status" value="1"/>
</dbReference>
<evidence type="ECO:0000259" key="18">
    <source>
        <dbReference type="PROSITE" id="PS50011"/>
    </source>
</evidence>
<evidence type="ECO:0000256" key="8">
    <source>
        <dbReference type="ARBA" id="ARBA00023136"/>
    </source>
</evidence>
<dbReference type="InterPro" id="IPR018297">
    <property type="entry name" value="A/G_cyclase_CS"/>
</dbReference>
<keyword evidence="5" id="KW-0547">Nucleotide-binding</keyword>
<dbReference type="GO" id="GO:0005886">
    <property type="term" value="C:plasma membrane"/>
    <property type="evidence" value="ECO:0007669"/>
    <property type="project" value="TreeGrafter"/>
</dbReference>
<dbReference type="Gene3D" id="3.30.70.1230">
    <property type="entry name" value="Nucleotide cyclase"/>
    <property type="match status" value="1"/>
</dbReference>
<dbReference type="Gene3D" id="3.40.50.2300">
    <property type="match status" value="2"/>
</dbReference>
<name>A0A8W8N3H0_MAGGI</name>
<dbReference type="InterPro" id="IPR000719">
    <property type="entry name" value="Prot_kinase_dom"/>
</dbReference>
<dbReference type="InterPro" id="IPR001245">
    <property type="entry name" value="Ser-Thr/Tyr_kinase_cat_dom"/>
</dbReference>
<dbReference type="Pfam" id="PF07701">
    <property type="entry name" value="HNOBA"/>
    <property type="match status" value="1"/>
</dbReference>
<dbReference type="PANTHER" id="PTHR11920">
    <property type="entry name" value="GUANYLYL CYCLASE"/>
    <property type="match status" value="1"/>
</dbReference>
<evidence type="ECO:0000256" key="4">
    <source>
        <dbReference type="ARBA" id="ARBA00022729"/>
    </source>
</evidence>
<evidence type="ECO:0000259" key="19">
    <source>
        <dbReference type="PROSITE" id="PS50125"/>
    </source>
</evidence>
<dbReference type="EnsemblMetazoa" id="G4482.7">
    <property type="protein sequence ID" value="G4482.7:cds"/>
    <property type="gene ID" value="G4482"/>
</dbReference>
<evidence type="ECO:0000256" key="12">
    <source>
        <dbReference type="ARBA" id="ARBA00023293"/>
    </source>
</evidence>
<dbReference type="GO" id="GO:0001653">
    <property type="term" value="F:peptide receptor activity"/>
    <property type="evidence" value="ECO:0007669"/>
    <property type="project" value="TreeGrafter"/>
</dbReference>
<dbReference type="GO" id="GO:0004672">
    <property type="term" value="F:protein kinase activity"/>
    <property type="evidence" value="ECO:0007669"/>
    <property type="project" value="InterPro"/>
</dbReference>
<dbReference type="CDD" id="cd06352">
    <property type="entry name" value="PBP1_NPR_GC-like"/>
    <property type="match status" value="1"/>
</dbReference>
<feature type="chain" id="PRO_5036450400" description="Guanylate cyclase" evidence="17">
    <location>
        <begin position="22"/>
        <end position="1193"/>
    </location>
</feature>
<evidence type="ECO:0000256" key="17">
    <source>
        <dbReference type="SAM" id="SignalP"/>
    </source>
</evidence>
<dbReference type="EC" id="4.6.1.2" evidence="2 14"/>
<keyword evidence="11 13" id="KW-0456">Lyase</keyword>
<evidence type="ECO:0000256" key="5">
    <source>
        <dbReference type="ARBA" id="ARBA00022741"/>
    </source>
</evidence>
<evidence type="ECO:0000256" key="15">
    <source>
        <dbReference type="SAM" id="MobiDB-lite"/>
    </source>
</evidence>
<reference evidence="20" key="1">
    <citation type="submission" date="2022-08" db="UniProtKB">
        <authorList>
            <consortium name="EnsemblMetazoa"/>
        </authorList>
    </citation>
    <scope>IDENTIFICATION</scope>
    <source>
        <strain evidence="20">05x7-T-G4-1.051#20</strain>
    </source>
</reference>
<evidence type="ECO:0000256" key="14">
    <source>
        <dbReference type="RuleBase" id="RU003431"/>
    </source>
</evidence>
<dbReference type="InterPro" id="IPR011645">
    <property type="entry name" value="HNOB_dom_associated"/>
</dbReference>
<dbReference type="SUPFAM" id="SSF53822">
    <property type="entry name" value="Periplasmic binding protein-like I"/>
    <property type="match status" value="1"/>
</dbReference>
<evidence type="ECO:0000256" key="9">
    <source>
        <dbReference type="ARBA" id="ARBA00023170"/>
    </source>
</evidence>
<keyword evidence="6 16" id="KW-1133">Transmembrane helix</keyword>
<sequence length="1193" mass="132752">MTFREVLGTLVFNVFVTRAFSGNVQAVWMAPRVTPPGSALAVNASTSVGALAYAVDSIYRNGILANGIFQINWIDSGCDSKQSIGEFTDFLFNNRVDVIFGPPCTKAMIPIAELAAYRDIPVFGWLSNEESLDDKNKLQTLVRSIAPLSAIGSILSIFLSGFFWLRLIVISSADSECEAYASAFISEIETPYWASYGFFLAHHYARVELNATDSTIDTMYSAIKYEGRIIIIIVPESELRSYMVRAHAQGMDGGGYQFLFIKTTLVTSEELADLESTALWERGLPDDEGARQGFENLLYLSFGDTLQGNATSSWINDAYSAYLSLKLSFPSLPDWAEPDIYSPALHDAVYLYAHALRDNGGDPANVNGSLIKHAVENTHFKGLSGDVIMSNDADRYASITVFDLTESGNFTTVAFYRMAIVNGTIFPESDLTYFRWGDGTTSDDRIPEDTPRCGFFNEKCPPASASSDDLAVYIGVSLAVMVLALMMFLAYRIWKREKDLQNVAWKIHFRDIDFLVGKQVRSFMNLSRHDTSSELATRKGSAGESPLRHRRPSLGSRSDKETEYNCGTTNADTLSMDNNVVQSTNITVARYRGRMVAIKSLRKKKLKTDGVKFLKEMKQVIEFKHGNIASMLGICTDADTPCVIWEYCSKGSVQDVIEHDDIKLDTMFKISIAVDICKGLAYLHKSDLRFHGNLKSSNCLIDSRWVCKLTDFAPRHLQGEDIDDKEGEDEKYAALLWTAPELLRKIIPTGKRFGSPAGDVYAFAIIAKELICRDKPYSMESHLTDEEIIGKVMSDNEVKRFRPAFPPELDGIQTAKQSYAIRKLIQSCWIEDPMMRPTIKTILKALNRINPYKNSNVIENMVVMMEKYSTQLEEIVAERTEQLQEEKRKTDALLFRMLPRKVAEELKLGRPVEAENFECVTIYFSDIVGFTNLAGGSTPIQVVDLLNTLYTLFDDIIEHYDVYKVETIGDAYMIVSGLPERNGNNHANEIAKVALELLDGVNRFQIPHKPDEKLQIRIGLHSGPVCAGVVGLTMPRYCLFGDTVNTASRMESNGLALKIHISSTTAELLQTENCYRIVERGKLEVKGKGTMTTYWLESQTDTDNPVPASPGGLSLSDFNALNIQPESERDGQSEVTSASDGSDEEAENEGPSPKYVSFLNMPSLPNAADIISNDSGLLELFDSDPEESSPSST</sequence>
<evidence type="ECO:0000256" key="2">
    <source>
        <dbReference type="ARBA" id="ARBA00012202"/>
    </source>
</evidence>
<proteinExistence type="inferred from homology"/>
<feature type="domain" description="Guanylate cyclase" evidence="19">
    <location>
        <begin position="921"/>
        <end position="1051"/>
    </location>
</feature>
<dbReference type="InterPro" id="IPR050401">
    <property type="entry name" value="Cyclic_nucleotide_synthase"/>
</dbReference>
<dbReference type="InterPro" id="IPR029787">
    <property type="entry name" value="Nucleotide_cyclase"/>
</dbReference>
<keyword evidence="10" id="KW-0325">Glycoprotein</keyword>
<dbReference type="PROSITE" id="PS00452">
    <property type="entry name" value="GUANYLATE_CYCLASE_1"/>
    <property type="match status" value="1"/>
</dbReference>
<dbReference type="GO" id="GO:0005524">
    <property type="term" value="F:ATP binding"/>
    <property type="evidence" value="ECO:0007669"/>
    <property type="project" value="InterPro"/>
</dbReference>
<dbReference type="GO" id="GO:0035556">
    <property type="term" value="P:intracellular signal transduction"/>
    <property type="evidence" value="ECO:0007669"/>
    <property type="project" value="InterPro"/>
</dbReference>
<evidence type="ECO:0000256" key="13">
    <source>
        <dbReference type="RuleBase" id="RU000405"/>
    </source>
</evidence>